<proteinExistence type="predicted"/>
<accession>A0AAF0FFI2</accession>
<evidence type="ECO:0000313" key="3">
    <source>
        <dbReference type="Proteomes" id="UP001214628"/>
    </source>
</evidence>
<evidence type="ECO:0000256" key="1">
    <source>
        <dbReference type="SAM" id="MobiDB-lite"/>
    </source>
</evidence>
<organism evidence="2 3">
    <name type="scientific">Malassezia psittaci</name>
    <dbReference type="NCBI Taxonomy" id="1821823"/>
    <lineage>
        <taxon>Eukaryota</taxon>
        <taxon>Fungi</taxon>
        <taxon>Dikarya</taxon>
        <taxon>Basidiomycota</taxon>
        <taxon>Ustilaginomycotina</taxon>
        <taxon>Malasseziomycetes</taxon>
        <taxon>Malasseziales</taxon>
        <taxon>Malasseziaceae</taxon>
        <taxon>Malassezia</taxon>
    </lineage>
</organism>
<reference evidence="2" key="1">
    <citation type="submission" date="2023-02" db="EMBL/GenBank/DDBJ databases">
        <title>Mating type loci evolution in Malassezia.</title>
        <authorList>
            <person name="Coelho M.A."/>
        </authorList>
    </citation>
    <scope>NUCLEOTIDE SEQUENCE</scope>
    <source>
        <strain evidence="2">CBS 14136</strain>
    </source>
</reference>
<dbReference type="EMBL" id="CP118377">
    <property type="protein sequence ID" value="WFD43733.1"/>
    <property type="molecule type" value="Genomic_DNA"/>
</dbReference>
<protein>
    <submittedName>
        <fullName evidence="2">Uncharacterized protein</fullName>
    </submittedName>
</protein>
<feature type="region of interest" description="Disordered" evidence="1">
    <location>
        <begin position="1"/>
        <end position="31"/>
    </location>
</feature>
<dbReference type="AlphaFoldDB" id="A0AAF0FFI2"/>
<sequence>MVSLRRSSRVAPADGDSREQKPSGVGQKHDRYQDAVAIRAQDAEKLSVVLSSVAPALLDAPLPPFTSLSEALKNGVSLQKLWDFTSDFDTAKFGAAVRRDASKHTSTLLLQHFLKELVGQYDLKPEHNGQLTNTYALHMRLPMGEYFTNAICLPEDKAQQLATGHAELVAIAPPVGKEMPLSLGDRIPRGVRSKNRPKTDLRPSSFLSYGPYCSSFGPSYDSTGCILSPSTTEQVYTVQKQLQTLLKRRWGKDLTRRAENFVQHAPLSTTIHPQEDGQLDSRSDMDMSTEVSASEAGGFSELDPSFASESFRSPKDFAQQAVNIEPSLDLGLLEEAANQLEVESKLEHNAELLQELQEIQWLRTRMDATEATWHPSVDALEAECAQDLLDSLVQLATKLPPRSLGKITNGPLWAQSIAMLTNSLQRSTWPGFWGTLPESTYGVQTHAVINMAPISRNTPAAQQAQQPTWAALARPRVLADASTAQCIEENAPGYLAAASKRHHAGPGDAVQRAFAAPAYARPGIPGSTFSIGAYASAQSPYSRVSN</sequence>
<feature type="compositionally biased region" description="Basic and acidic residues" evidence="1">
    <location>
        <begin position="15"/>
        <end position="31"/>
    </location>
</feature>
<gene>
    <name evidence="2" type="ORF">MPSI1_002397</name>
</gene>
<evidence type="ECO:0000313" key="2">
    <source>
        <dbReference type="EMBL" id="WFD43733.1"/>
    </source>
</evidence>
<dbReference type="Proteomes" id="UP001214628">
    <property type="component" value="Chromosome 3"/>
</dbReference>
<keyword evidence="3" id="KW-1185">Reference proteome</keyword>
<name>A0AAF0FFI2_9BASI</name>